<accession>A0A286GWB9</accession>
<organism evidence="3 4">
    <name type="scientific">Caenispirillum bisanense</name>
    <dbReference type="NCBI Taxonomy" id="414052"/>
    <lineage>
        <taxon>Bacteria</taxon>
        <taxon>Pseudomonadati</taxon>
        <taxon>Pseudomonadota</taxon>
        <taxon>Alphaproteobacteria</taxon>
        <taxon>Rhodospirillales</taxon>
        <taxon>Novispirillaceae</taxon>
        <taxon>Caenispirillum</taxon>
    </lineage>
</organism>
<reference evidence="3 4" key="1">
    <citation type="submission" date="2017-09" db="EMBL/GenBank/DDBJ databases">
        <authorList>
            <person name="Ehlers B."/>
            <person name="Leendertz F.H."/>
        </authorList>
    </citation>
    <scope>NUCLEOTIDE SEQUENCE [LARGE SCALE GENOMIC DNA]</scope>
    <source>
        <strain evidence="3 4">USBA 140</strain>
    </source>
</reference>
<dbReference type="GO" id="GO:0004106">
    <property type="term" value="F:chorismate mutase activity"/>
    <property type="evidence" value="ECO:0007669"/>
    <property type="project" value="UniProtKB-EC"/>
</dbReference>
<dbReference type="SMART" id="SM00830">
    <property type="entry name" value="CM_2"/>
    <property type="match status" value="1"/>
</dbReference>
<dbReference type="EC" id="5.4.99.5" evidence="1"/>
<evidence type="ECO:0000313" key="3">
    <source>
        <dbReference type="EMBL" id="SOD99801.1"/>
    </source>
</evidence>
<gene>
    <name evidence="3" type="ORF">SAMN05421508_1104</name>
</gene>
<sequence length="282" mass="30638">MTDDVQSLDTLRQEIDRIDDAIHDLIMERTAIVEGIRAAKRNGVILRPGREASIIRRLLARHDGHFPAASVVRIWREMISALTNFQAPLTLAVYMPERGAGYLALARDQYGAYTPSQAYASAGQVARAVMDGEASIGILPVPHLDDDQAWWTMLVGTSPDLPRVVARLPFHGPGPGRGDGLEAMAVGKLPLEPTGDDRTMLAVECSNALSRAGLRSHLEAVGLKPNHLWDTRENGPDARIDLIAVEDFVAADDPRLTAALNRPEGEVAHLHVIGAYATPYPV</sequence>
<dbReference type="InterPro" id="IPR036979">
    <property type="entry name" value="CM_dom_sf"/>
</dbReference>
<dbReference type="GO" id="GO:0046417">
    <property type="term" value="P:chorismate metabolic process"/>
    <property type="evidence" value="ECO:0007669"/>
    <property type="project" value="InterPro"/>
</dbReference>
<feature type="domain" description="Chorismate mutase" evidence="2">
    <location>
        <begin position="2"/>
        <end position="90"/>
    </location>
</feature>
<dbReference type="Pfam" id="PF01817">
    <property type="entry name" value="CM_2"/>
    <property type="match status" value="1"/>
</dbReference>
<dbReference type="Proteomes" id="UP000219621">
    <property type="component" value="Unassembled WGS sequence"/>
</dbReference>
<dbReference type="AlphaFoldDB" id="A0A286GWB9"/>
<dbReference type="SUPFAM" id="SSF48600">
    <property type="entry name" value="Chorismate mutase II"/>
    <property type="match status" value="1"/>
</dbReference>
<dbReference type="PROSITE" id="PS51168">
    <property type="entry name" value="CHORISMATE_MUT_2"/>
    <property type="match status" value="1"/>
</dbReference>
<evidence type="ECO:0000259" key="2">
    <source>
        <dbReference type="PROSITE" id="PS51168"/>
    </source>
</evidence>
<dbReference type="InterPro" id="IPR002701">
    <property type="entry name" value="CM_II_prokaryot"/>
</dbReference>
<proteinExistence type="predicted"/>
<dbReference type="RefSeq" id="WP_097280849.1">
    <property type="nucleotide sequence ID" value="NZ_OCNJ01000010.1"/>
</dbReference>
<protein>
    <recommendedName>
        <fullName evidence="1">chorismate mutase</fullName>
        <ecNumber evidence="1">5.4.99.5</ecNumber>
    </recommendedName>
</protein>
<dbReference type="EMBL" id="OCNJ01000010">
    <property type="protein sequence ID" value="SOD99801.1"/>
    <property type="molecule type" value="Genomic_DNA"/>
</dbReference>
<dbReference type="InterPro" id="IPR036263">
    <property type="entry name" value="Chorismate_II_sf"/>
</dbReference>
<keyword evidence="4" id="KW-1185">Reference proteome</keyword>
<evidence type="ECO:0000256" key="1">
    <source>
        <dbReference type="ARBA" id="ARBA00012404"/>
    </source>
</evidence>
<name>A0A286GWB9_9PROT</name>
<evidence type="ECO:0000313" key="4">
    <source>
        <dbReference type="Proteomes" id="UP000219621"/>
    </source>
</evidence>
<dbReference type="Gene3D" id="1.20.59.10">
    <property type="entry name" value="Chorismate mutase"/>
    <property type="match status" value="1"/>
</dbReference>
<dbReference type="OrthoDB" id="7268348at2"/>